<dbReference type="CDD" id="cd03802">
    <property type="entry name" value="GT4_AviGT4-like"/>
    <property type="match status" value="1"/>
</dbReference>
<evidence type="ECO:0000256" key="1">
    <source>
        <dbReference type="SAM" id="MobiDB-lite"/>
    </source>
</evidence>
<dbReference type="SUPFAM" id="SSF53756">
    <property type="entry name" value="UDP-Glycosyltransferase/glycogen phosphorylase"/>
    <property type="match status" value="1"/>
</dbReference>
<dbReference type="Pfam" id="PF00534">
    <property type="entry name" value="Glycos_transf_1"/>
    <property type="match status" value="1"/>
</dbReference>
<dbReference type="eggNOG" id="COG0438">
    <property type="taxonomic scope" value="Bacteria"/>
</dbReference>
<keyword evidence="5" id="KW-1185">Reference proteome</keyword>
<dbReference type="Pfam" id="PF13439">
    <property type="entry name" value="Glyco_transf_4"/>
    <property type="match status" value="1"/>
</dbReference>
<reference evidence="5" key="1">
    <citation type="journal article" date="2011" name="J. Bacteriol.">
        <title>Genome sequences of eight morphologically diverse alphaproteobacteria.</title>
        <authorList>
            <consortium name="US DOE Joint Genome Institute"/>
            <person name="Brown P.J."/>
            <person name="Kysela D.T."/>
            <person name="Buechlein A."/>
            <person name="Hemmerich C."/>
            <person name="Brun Y.V."/>
        </authorList>
    </citation>
    <scope>NUCLEOTIDE SEQUENCE [LARGE SCALE GENOMIC DNA]</scope>
    <source>
        <strain evidence="5">ATCC 15264 / DSM 4735 / LMG 14903 / NBRC 16000 / CB 81</strain>
    </source>
</reference>
<evidence type="ECO:0000259" key="3">
    <source>
        <dbReference type="Pfam" id="PF13439"/>
    </source>
</evidence>
<dbReference type="InParanoid" id="D9QNF6"/>
<dbReference type="BioCyc" id="BSUB633149:G1GM8-2897-MONOMER"/>
<dbReference type="InterPro" id="IPR028098">
    <property type="entry name" value="Glyco_trans_4-like_N"/>
</dbReference>
<dbReference type="AlphaFoldDB" id="D9QNF6"/>
<dbReference type="InterPro" id="IPR050194">
    <property type="entry name" value="Glycosyltransferase_grp1"/>
</dbReference>
<dbReference type="RefSeq" id="WP_013270292.1">
    <property type="nucleotide sequence ID" value="NC_014375.1"/>
</dbReference>
<dbReference type="CAZy" id="GT4">
    <property type="family name" value="Glycosyltransferase Family 4"/>
</dbReference>
<gene>
    <name evidence="4" type="ordered locus">Bresu_2884</name>
</gene>
<accession>D9QNF6</accession>
<dbReference type="Gene3D" id="3.40.50.2000">
    <property type="entry name" value="Glycogen Phosphorylase B"/>
    <property type="match status" value="2"/>
</dbReference>
<dbReference type="EMBL" id="CP002102">
    <property type="protein sequence ID" value="ADL02191.1"/>
    <property type="molecule type" value="Genomic_DNA"/>
</dbReference>
<feature type="domain" description="Glycosyltransferase subfamily 4-like N-terminal" evidence="3">
    <location>
        <begin position="19"/>
        <end position="172"/>
    </location>
</feature>
<dbReference type="PANTHER" id="PTHR45947:SF3">
    <property type="entry name" value="SULFOQUINOVOSYL TRANSFERASE SQD2"/>
    <property type="match status" value="1"/>
</dbReference>
<proteinExistence type="predicted"/>
<dbReference type="KEGG" id="bsb:Bresu_2884"/>
<feature type="region of interest" description="Disordered" evidence="1">
    <location>
        <begin position="372"/>
        <end position="393"/>
    </location>
</feature>
<protein>
    <submittedName>
        <fullName evidence="4">Glycosyl transferase group 1</fullName>
    </submittedName>
</protein>
<keyword evidence="4" id="KW-0808">Transferase</keyword>
<dbReference type="HOGENOM" id="CLU_042257_1_0_5"/>
<dbReference type="STRING" id="633149.Bresu_2884"/>
<dbReference type="OrthoDB" id="9801573at2"/>
<evidence type="ECO:0000313" key="5">
    <source>
        <dbReference type="Proteomes" id="UP000002696"/>
    </source>
</evidence>
<dbReference type="Proteomes" id="UP000002696">
    <property type="component" value="Chromosome"/>
</dbReference>
<evidence type="ECO:0000313" key="4">
    <source>
        <dbReference type="EMBL" id="ADL02191.1"/>
    </source>
</evidence>
<dbReference type="InterPro" id="IPR001296">
    <property type="entry name" value="Glyco_trans_1"/>
</dbReference>
<organism evidence="4 5">
    <name type="scientific">Brevundimonas subvibrioides (strain ATCC 15264 / DSM 4735 / LMG 14903 / NBRC 16000 / CB 81)</name>
    <name type="common">Caulobacter subvibrioides</name>
    <dbReference type="NCBI Taxonomy" id="633149"/>
    <lineage>
        <taxon>Bacteria</taxon>
        <taxon>Pseudomonadati</taxon>
        <taxon>Pseudomonadota</taxon>
        <taxon>Alphaproteobacteria</taxon>
        <taxon>Caulobacterales</taxon>
        <taxon>Caulobacteraceae</taxon>
        <taxon>Brevundimonas</taxon>
    </lineage>
</organism>
<name>D9QNF6_BRESC</name>
<dbReference type="PANTHER" id="PTHR45947">
    <property type="entry name" value="SULFOQUINOVOSYL TRANSFERASE SQD2"/>
    <property type="match status" value="1"/>
</dbReference>
<feature type="domain" description="Glycosyl transferase family 1" evidence="2">
    <location>
        <begin position="177"/>
        <end position="325"/>
    </location>
</feature>
<evidence type="ECO:0000259" key="2">
    <source>
        <dbReference type="Pfam" id="PF00534"/>
    </source>
</evidence>
<dbReference type="GO" id="GO:0016757">
    <property type="term" value="F:glycosyltransferase activity"/>
    <property type="evidence" value="ECO:0007669"/>
    <property type="project" value="InterPro"/>
</dbReference>
<sequence length="405" mass="44292">MRIGVIAHLKHPIREPFAGGLEMHTHLLATSLRDRGHDVTVFASTRSEPELGLEAICDETSLDAVGLAEATDVAFFREHHAYLRLMNDLRHRAFDLVHNNALHYLPVAMADALPMPMVTTLHTPPFCWLESGVRVARGGNNSFVGVSESIRTAWTPVTPVDAVILNGIDLARFAFAPEPESPAYLVWYGRIVPEKGLHFALDAARRVGMPIRFAGPALDREYFDTEIAPRMGSDAVYLGHLDHAELSRVIRGATAFLCTPCWEEPYGLVVAEALACGVPVAAFARGAIPEILTPVCGVLAVPDDVASLADAARRAVTLSRQACRMRAETLCDADRMIDRYEAHYRSRLDQHAKAARTDRGFAIIPRPVPLAGHSGHAQRPGGEEQYPVPADPLGMARPVEARVFD</sequence>